<dbReference type="Gene3D" id="1.25.40.60">
    <property type="match status" value="1"/>
</dbReference>
<accession>A0A9P8CFW0</accession>
<proteinExistence type="inferred from homology"/>
<dbReference type="AlphaFoldDB" id="A0A9P8CFW0"/>
<dbReference type="PIRSF" id="PIRSF005715">
    <property type="entry name" value="VPS45_Sec1"/>
    <property type="match status" value="1"/>
</dbReference>
<dbReference type="Gene3D" id="3.40.50.1910">
    <property type="match status" value="1"/>
</dbReference>
<feature type="region of interest" description="Disordered" evidence="2">
    <location>
        <begin position="682"/>
        <end position="723"/>
    </location>
</feature>
<dbReference type="GO" id="GO:0016192">
    <property type="term" value="P:vesicle-mediated transport"/>
    <property type="evidence" value="ECO:0007669"/>
    <property type="project" value="InterPro"/>
</dbReference>
<name>A0A9P8CFW0_9HELO</name>
<evidence type="ECO:0000256" key="2">
    <source>
        <dbReference type="SAM" id="MobiDB-lite"/>
    </source>
</evidence>
<evidence type="ECO:0000313" key="3">
    <source>
        <dbReference type="EMBL" id="KAG9243781.1"/>
    </source>
</evidence>
<dbReference type="EMBL" id="MU253952">
    <property type="protein sequence ID" value="KAG9243781.1"/>
    <property type="molecule type" value="Genomic_DNA"/>
</dbReference>
<dbReference type="InterPro" id="IPR036045">
    <property type="entry name" value="Sec1-like_sf"/>
</dbReference>
<protein>
    <submittedName>
        <fullName evidence="3">Sec1 family protein</fullName>
    </submittedName>
</protein>
<sequence>MVNAIKEQRDLILNQIRAITRGDWKVLIIDENSKKIIDNAVKEDDILNENITNIERIEDRREAQKDTDAIYLLTPEPHILDCLMADFEKRKYRKTYLIWTSLLEAPLRRRIDVSRQASEQLVLPVSTLLVDFFPRESHLITFRDKWSFPILYHPSCNSLVLDHMQMLAQKITGICVTLGEYPKIRYYQPRNPTHEANVLSMHVAKFVQEELDTYAKYNQDFPPPSTRPQGVLVITDRCMDLMAPLVHEFTYQAMAHDLLPIKEGEKVTYQTVVHQGEVDEEEKELELSENDKVWVDNRHIHMVYTIDKLRNDFKKFIDDNPNFTGADANGTSTNAIKDMLAGLSQFTATKEAYSLHLGVATDCMSIFTRSKLMDLKIVEQTLATALDDDYRKPRNIAMDLLGLLDGNDVSEVDKLRLLLLYVLFRDGVIREDLQLLLKHAVLPPYKEQLVTNLDLIGARTTKILKENRPLRPPIFSLKPAPAANEEYPLSRFDPAIKTMLEGVTTGTLPQDIFPYTPQSRPLDDSDAINAQAQTSLRSAKPTWARNRMSTVESRQRIIVFMAGGATYSESRACYEVGKQSGRDIFLATSHMVTPSLFLKQVEDLTAERRKLDLPADRPKPKAPAHLFEREAPKPEPVRAPAAGGMGFPIYPTHVGGAPRPNNAPLPPAPVTYDPRLTQGMSNLAVNAPQASGSGKLEKKGKPGGLVVEEEKKKKKGLFHRSKK</sequence>
<dbReference type="InterPro" id="IPR027482">
    <property type="entry name" value="Sec1-like_dom2"/>
</dbReference>
<feature type="compositionally biased region" description="Basic residues" evidence="2">
    <location>
        <begin position="712"/>
        <end position="723"/>
    </location>
</feature>
<dbReference type="InterPro" id="IPR001619">
    <property type="entry name" value="Sec1-like"/>
</dbReference>
<dbReference type="OrthoDB" id="2228at2759"/>
<comment type="caution">
    <text evidence="3">The sequence shown here is derived from an EMBL/GenBank/DDBJ whole genome shotgun (WGS) entry which is preliminary data.</text>
</comment>
<dbReference type="Proteomes" id="UP000887226">
    <property type="component" value="Unassembled WGS sequence"/>
</dbReference>
<dbReference type="InterPro" id="IPR043127">
    <property type="entry name" value="Sec-1-like_dom3a"/>
</dbReference>
<keyword evidence="4" id="KW-1185">Reference proteome</keyword>
<dbReference type="Gene3D" id="3.40.50.2060">
    <property type="match status" value="1"/>
</dbReference>
<dbReference type="InterPro" id="IPR043154">
    <property type="entry name" value="Sec-1-like_dom1"/>
</dbReference>
<evidence type="ECO:0000313" key="4">
    <source>
        <dbReference type="Proteomes" id="UP000887226"/>
    </source>
</evidence>
<comment type="similarity">
    <text evidence="1">Belongs to the STXBP/unc-18/SEC1 family.</text>
</comment>
<evidence type="ECO:0000256" key="1">
    <source>
        <dbReference type="ARBA" id="ARBA00009884"/>
    </source>
</evidence>
<dbReference type="PANTHER" id="PTHR11679">
    <property type="entry name" value="VESICLE PROTEIN SORTING-ASSOCIATED"/>
    <property type="match status" value="1"/>
</dbReference>
<dbReference type="Pfam" id="PF00995">
    <property type="entry name" value="Sec1"/>
    <property type="match status" value="1"/>
</dbReference>
<dbReference type="Gene3D" id="3.90.830.10">
    <property type="entry name" value="Syntaxin Binding Protein 1, Chain A, domain 2"/>
    <property type="match status" value="1"/>
</dbReference>
<gene>
    <name evidence="3" type="ORF">BJ878DRAFT_552033</name>
</gene>
<dbReference type="SUPFAM" id="SSF56815">
    <property type="entry name" value="Sec1/munc18-like (SM) proteins"/>
    <property type="match status" value="1"/>
</dbReference>
<reference evidence="3" key="1">
    <citation type="journal article" date="2021" name="IMA Fungus">
        <title>Genomic characterization of three marine fungi, including Emericellopsis atlantica sp. nov. with signatures of a generalist lifestyle and marine biomass degradation.</title>
        <authorList>
            <person name="Hagestad O.C."/>
            <person name="Hou L."/>
            <person name="Andersen J.H."/>
            <person name="Hansen E.H."/>
            <person name="Altermark B."/>
            <person name="Li C."/>
            <person name="Kuhnert E."/>
            <person name="Cox R.J."/>
            <person name="Crous P.W."/>
            <person name="Spatafora J.W."/>
            <person name="Lail K."/>
            <person name="Amirebrahimi M."/>
            <person name="Lipzen A."/>
            <person name="Pangilinan J."/>
            <person name="Andreopoulos W."/>
            <person name="Hayes R.D."/>
            <person name="Ng V."/>
            <person name="Grigoriev I.V."/>
            <person name="Jackson S.A."/>
            <person name="Sutton T.D.S."/>
            <person name="Dobson A.D.W."/>
            <person name="Rama T."/>
        </authorList>
    </citation>
    <scope>NUCLEOTIDE SEQUENCE</scope>
    <source>
        <strain evidence="3">TRa3180A</strain>
    </source>
</reference>
<organism evidence="3 4">
    <name type="scientific">Calycina marina</name>
    <dbReference type="NCBI Taxonomy" id="1763456"/>
    <lineage>
        <taxon>Eukaryota</taxon>
        <taxon>Fungi</taxon>
        <taxon>Dikarya</taxon>
        <taxon>Ascomycota</taxon>
        <taxon>Pezizomycotina</taxon>
        <taxon>Leotiomycetes</taxon>
        <taxon>Helotiales</taxon>
        <taxon>Pezizellaceae</taxon>
        <taxon>Calycina</taxon>
    </lineage>
</organism>